<protein>
    <submittedName>
        <fullName evidence="3">Alpha/beta hydrolase</fullName>
    </submittedName>
</protein>
<evidence type="ECO:0000259" key="2">
    <source>
        <dbReference type="Pfam" id="PF20434"/>
    </source>
</evidence>
<dbReference type="Pfam" id="PF20434">
    <property type="entry name" value="BD-FAE"/>
    <property type="match status" value="1"/>
</dbReference>
<dbReference type="SUPFAM" id="SSF53474">
    <property type="entry name" value="alpha/beta-Hydrolases"/>
    <property type="match status" value="1"/>
</dbReference>
<evidence type="ECO:0000313" key="3">
    <source>
        <dbReference type="EMBL" id="MDG3585005.1"/>
    </source>
</evidence>
<comment type="caution">
    <text evidence="3">The sequence shown here is derived from an EMBL/GenBank/DDBJ whole genome shotgun (WGS) entry which is preliminary data.</text>
</comment>
<dbReference type="RefSeq" id="WP_277898737.1">
    <property type="nucleotide sequence ID" value="NZ_JAPMUA010000001.1"/>
</dbReference>
<proteinExistence type="predicted"/>
<dbReference type="InterPro" id="IPR049492">
    <property type="entry name" value="BD-FAE-like_dom"/>
</dbReference>
<sequence length="304" mass="33251">MKNNVLIITLILCFYANLGISQERYKDAVFSEIDSETYTYIDSLQLDFYHANDDKAIIKPLLLLVHGGGFSSGKRDNPVEKQFSVEMAKKGYAVASMSYRLTRKGTATGFGCDCPSEEKIKTFNASSEDVLSATKFLISKSKTLKINPEKIILVGSSAGAEAVLNTVYMKGSNTTQNLTYGNIAYAGVISFAGAIVDIDDLNEKNAIPAFLFHGIKDNLVPYGQAAHHYCDEGTPGYLMLYGSKPIADKLSALGVSYILATDPEGNHDWANLAYGYTNEIANFIEEAILNNEKIQSNIQLSSKK</sequence>
<dbReference type="InterPro" id="IPR050300">
    <property type="entry name" value="GDXG_lipolytic_enzyme"/>
</dbReference>
<keyword evidence="1 3" id="KW-0378">Hydrolase</keyword>
<dbReference type="InterPro" id="IPR029058">
    <property type="entry name" value="AB_hydrolase_fold"/>
</dbReference>
<reference evidence="3" key="1">
    <citation type="submission" date="2022-11" db="EMBL/GenBank/DDBJ databases">
        <title>High-quality draft genome sequence of Galbibacter sp. strain CMA-7.</title>
        <authorList>
            <person name="Wei L."/>
            <person name="Dong C."/>
            <person name="Shao Z."/>
        </authorList>
    </citation>
    <scope>NUCLEOTIDE SEQUENCE</scope>
    <source>
        <strain evidence="3">CMA-7</strain>
    </source>
</reference>
<evidence type="ECO:0000256" key="1">
    <source>
        <dbReference type="ARBA" id="ARBA00022801"/>
    </source>
</evidence>
<accession>A0ABT6FP13</accession>
<dbReference type="Proteomes" id="UP001153642">
    <property type="component" value="Unassembled WGS sequence"/>
</dbReference>
<organism evidence="3 4">
    <name type="scientific">Galbibacter pacificus</name>
    <dbReference type="NCBI Taxonomy" id="2996052"/>
    <lineage>
        <taxon>Bacteria</taxon>
        <taxon>Pseudomonadati</taxon>
        <taxon>Bacteroidota</taxon>
        <taxon>Flavobacteriia</taxon>
        <taxon>Flavobacteriales</taxon>
        <taxon>Flavobacteriaceae</taxon>
        <taxon>Galbibacter</taxon>
    </lineage>
</organism>
<dbReference type="PANTHER" id="PTHR48081">
    <property type="entry name" value="AB HYDROLASE SUPERFAMILY PROTEIN C4A8.06C"/>
    <property type="match status" value="1"/>
</dbReference>
<feature type="domain" description="BD-FAE-like" evidence="2">
    <location>
        <begin position="46"/>
        <end position="198"/>
    </location>
</feature>
<dbReference type="Gene3D" id="3.40.50.1820">
    <property type="entry name" value="alpha/beta hydrolase"/>
    <property type="match status" value="1"/>
</dbReference>
<name>A0ABT6FP13_9FLAO</name>
<keyword evidence="4" id="KW-1185">Reference proteome</keyword>
<dbReference type="EMBL" id="JAPMUA010000001">
    <property type="protein sequence ID" value="MDG3585005.1"/>
    <property type="molecule type" value="Genomic_DNA"/>
</dbReference>
<dbReference type="GO" id="GO:0016787">
    <property type="term" value="F:hydrolase activity"/>
    <property type="evidence" value="ECO:0007669"/>
    <property type="project" value="UniProtKB-KW"/>
</dbReference>
<gene>
    <name evidence="3" type="ORF">OSR52_03920</name>
</gene>
<evidence type="ECO:0000313" key="4">
    <source>
        <dbReference type="Proteomes" id="UP001153642"/>
    </source>
</evidence>